<sequence length="146" mass="15454">MVSWWSLLRFVHVLSAAVWVGGQLTLSLLMLPLLRRRLPAEVRTAVLSSLGKTFGIYTVAVFLPLQIGSGIWLASYHHVTLASLGEPGYGRTLLTKLIVFAVVMLLSGLHGWAHGSGRLGVARALALGSLLGSCVIVLLATALVGG</sequence>
<name>A0ABY7JW05_9ACTN</name>
<keyword evidence="1" id="KW-0472">Membrane</keyword>
<evidence type="ECO:0000313" key="2">
    <source>
        <dbReference type="EMBL" id="WAX56742.1"/>
    </source>
</evidence>
<feature type="transmembrane region" description="Helical" evidence="1">
    <location>
        <begin position="12"/>
        <end position="34"/>
    </location>
</feature>
<dbReference type="EMBL" id="CP097463">
    <property type="protein sequence ID" value="WAX56742.1"/>
    <property type="molecule type" value="Genomic_DNA"/>
</dbReference>
<reference evidence="2" key="1">
    <citation type="submission" date="2022-05" db="EMBL/GenBank/DDBJ databases">
        <title>Jatrophihabitans sp. SB3-54 whole genome sequence.</title>
        <authorList>
            <person name="Suh M.K."/>
            <person name="Eom M.K."/>
            <person name="Kim J.S."/>
            <person name="Kim H.S."/>
            <person name="Do H.E."/>
            <person name="Shin Y.K."/>
            <person name="Lee J.-S."/>
        </authorList>
    </citation>
    <scope>NUCLEOTIDE SEQUENCE</scope>
    <source>
        <strain evidence="2">SB3-54</strain>
    </source>
</reference>
<dbReference type="Proteomes" id="UP001164693">
    <property type="component" value="Chromosome"/>
</dbReference>
<evidence type="ECO:0000313" key="3">
    <source>
        <dbReference type="Proteomes" id="UP001164693"/>
    </source>
</evidence>
<keyword evidence="1" id="KW-0812">Transmembrane</keyword>
<organism evidence="2 3">
    <name type="scientific">Jatrophihabitans cynanchi</name>
    <dbReference type="NCBI Taxonomy" id="2944128"/>
    <lineage>
        <taxon>Bacteria</taxon>
        <taxon>Bacillati</taxon>
        <taxon>Actinomycetota</taxon>
        <taxon>Actinomycetes</taxon>
        <taxon>Jatrophihabitantales</taxon>
        <taxon>Jatrophihabitantaceae</taxon>
        <taxon>Jatrophihabitans</taxon>
    </lineage>
</organism>
<feature type="transmembrane region" description="Helical" evidence="1">
    <location>
        <begin position="124"/>
        <end position="144"/>
    </location>
</feature>
<keyword evidence="1" id="KW-1133">Transmembrane helix</keyword>
<keyword evidence="3" id="KW-1185">Reference proteome</keyword>
<accession>A0ABY7JW05</accession>
<protein>
    <recommendedName>
        <fullName evidence="4">Copper resistance protein D domain-containing protein</fullName>
    </recommendedName>
</protein>
<evidence type="ECO:0000256" key="1">
    <source>
        <dbReference type="SAM" id="Phobius"/>
    </source>
</evidence>
<evidence type="ECO:0008006" key="4">
    <source>
        <dbReference type="Google" id="ProtNLM"/>
    </source>
</evidence>
<proteinExistence type="predicted"/>
<feature type="transmembrane region" description="Helical" evidence="1">
    <location>
        <begin position="93"/>
        <end position="112"/>
    </location>
</feature>
<gene>
    <name evidence="2" type="ORF">M6B22_19765</name>
</gene>
<dbReference type="RefSeq" id="WP_269443275.1">
    <property type="nucleotide sequence ID" value="NZ_CP097463.1"/>
</dbReference>
<feature type="transmembrane region" description="Helical" evidence="1">
    <location>
        <begin position="54"/>
        <end position="73"/>
    </location>
</feature>